<evidence type="ECO:0000259" key="4">
    <source>
        <dbReference type="PROSITE" id="PS50995"/>
    </source>
</evidence>
<organism evidence="5 6">
    <name type="scientific">Streptosporangium longisporum</name>
    <dbReference type="NCBI Taxonomy" id="46187"/>
    <lineage>
        <taxon>Bacteria</taxon>
        <taxon>Bacillati</taxon>
        <taxon>Actinomycetota</taxon>
        <taxon>Actinomycetes</taxon>
        <taxon>Streptosporangiales</taxon>
        <taxon>Streptosporangiaceae</taxon>
        <taxon>Streptosporangium</taxon>
    </lineage>
</organism>
<dbReference type="Gene3D" id="1.10.10.10">
    <property type="entry name" value="Winged helix-like DNA-binding domain superfamily/Winged helix DNA-binding domain"/>
    <property type="match status" value="1"/>
</dbReference>
<dbReference type="Proteomes" id="UP001499930">
    <property type="component" value="Unassembled WGS sequence"/>
</dbReference>
<keyword evidence="3" id="KW-0804">Transcription</keyword>
<dbReference type="PRINTS" id="PR00598">
    <property type="entry name" value="HTHMARR"/>
</dbReference>
<evidence type="ECO:0000256" key="1">
    <source>
        <dbReference type="ARBA" id="ARBA00023015"/>
    </source>
</evidence>
<reference evidence="5 6" key="1">
    <citation type="journal article" date="2019" name="Int. J. Syst. Evol. Microbiol.">
        <title>The Global Catalogue of Microorganisms (GCM) 10K type strain sequencing project: providing services to taxonomists for standard genome sequencing and annotation.</title>
        <authorList>
            <consortium name="The Broad Institute Genomics Platform"/>
            <consortium name="The Broad Institute Genome Sequencing Center for Infectious Disease"/>
            <person name="Wu L."/>
            <person name="Ma J."/>
        </authorList>
    </citation>
    <scope>NUCLEOTIDE SEQUENCE [LARGE SCALE GENOMIC DNA]</scope>
    <source>
        <strain evidence="5 6">JCM 3106</strain>
    </source>
</reference>
<keyword evidence="2" id="KW-0238">DNA-binding</keyword>
<dbReference type="InterPro" id="IPR000835">
    <property type="entry name" value="HTH_MarR-typ"/>
</dbReference>
<dbReference type="InterPro" id="IPR036388">
    <property type="entry name" value="WH-like_DNA-bd_sf"/>
</dbReference>
<feature type="domain" description="HTH marR-type" evidence="4">
    <location>
        <begin position="9"/>
        <end position="138"/>
    </location>
</feature>
<sequence length="142" mass="15627">MSADADPVVAELTELVGQVAGRLRAQFNATAAELDLPPAQALALARLRDPVPMRELADWLSCEASNVTGIVDGLERRGLVTRRPDPSDRRVKRLVLTEEGTRRRDVLWSRGHAQAVCLFALSGDDRLLLRDMLRRLLACSAS</sequence>
<dbReference type="InterPro" id="IPR023187">
    <property type="entry name" value="Tscrpt_reg_MarR-type_CS"/>
</dbReference>
<proteinExistence type="predicted"/>
<evidence type="ECO:0000313" key="5">
    <source>
        <dbReference type="EMBL" id="GAA3009742.1"/>
    </source>
</evidence>
<evidence type="ECO:0000256" key="2">
    <source>
        <dbReference type="ARBA" id="ARBA00023125"/>
    </source>
</evidence>
<dbReference type="SMART" id="SM00347">
    <property type="entry name" value="HTH_MARR"/>
    <property type="match status" value="1"/>
</dbReference>
<dbReference type="InterPro" id="IPR039422">
    <property type="entry name" value="MarR/SlyA-like"/>
</dbReference>
<dbReference type="PROSITE" id="PS01117">
    <property type="entry name" value="HTH_MARR_1"/>
    <property type="match status" value="1"/>
</dbReference>
<dbReference type="PANTHER" id="PTHR33164:SF99">
    <property type="entry name" value="MARR FAMILY REGULATORY PROTEIN"/>
    <property type="match status" value="1"/>
</dbReference>
<dbReference type="PANTHER" id="PTHR33164">
    <property type="entry name" value="TRANSCRIPTIONAL REGULATOR, MARR FAMILY"/>
    <property type="match status" value="1"/>
</dbReference>
<comment type="caution">
    <text evidence="5">The sequence shown here is derived from an EMBL/GenBank/DDBJ whole genome shotgun (WGS) entry which is preliminary data.</text>
</comment>
<gene>
    <name evidence="5" type="ORF">GCM10017559_35330</name>
</gene>
<evidence type="ECO:0000256" key="3">
    <source>
        <dbReference type="ARBA" id="ARBA00023163"/>
    </source>
</evidence>
<name>A0ABN3XZ81_9ACTN</name>
<dbReference type="PROSITE" id="PS50995">
    <property type="entry name" value="HTH_MARR_2"/>
    <property type="match status" value="1"/>
</dbReference>
<evidence type="ECO:0000313" key="6">
    <source>
        <dbReference type="Proteomes" id="UP001499930"/>
    </source>
</evidence>
<dbReference type="EMBL" id="BAAAWD010000007">
    <property type="protein sequence ID" value="GAA3009742.1"/>
    <property type="molecule type" value="Genomic_DNA"/>
</dbReference>
<dbReference type="InterPro" id="IPR036390">
    <property type="entry name" value="WH_DNA-bd_sf"/>
</dbReference>
<protein>
    <submittedName>
        <fullName evidence="5">MarR family transcriptional regulator</fullName>
    </submittedName>
</protein>
<dbReference type="SUPFAM" id="SSF46785">
    <property type="entry name" value="Winged helix' DNA-binding domain"/>
    <property type="match status" value="1"/>
</dbReference>
<accession>A0ABN3XZ81</accession>
<keyword evidence="1" id="KW-0805">Transcription regulation</keyword>
<keyword evidence="6" id="KW-1185">Reference proteome</keyword>
<dbReference type="RefSeq" id="WP_344895908.1">
    <property type="nucleotide sequence ID" value="NZ_BAAAWD010000007.1"/>
</dbReference>
<dbReference type="Pfam" id="PF01047">
    <property type="entry name" value="MarR"/>
    <property type="match status" value="1"/>
</dbReference>